<keyword evidence="2 3" id="KW-1015">Disulfide bond</keyword>
<evidence type="ECO:0000259" key="6">
    <source>
        <dbReference type="PROSITE" id="PS50038"/>
    </source>
</evidence>
<feature type="domain" description="FZ" evidence="6">
    <location>
        <begin position="47"/>
        <end position="170"/>
    </location>
</feature>
<feature type="domain" description="FZ" evidence="6">
    <location>
        <begin position="513"/>
        <end position="631"/>
    </location>
</feature>
<accession>A0A8J5K5U3</accession>
<feature type="compositionally biased region" description="Basic and acidic residues" evidence="4">
    <location>
        <begin position="203"/>
        <end position="214"/>
    </location>
</feature>
<comment type="caution">
    <text evidence="7">The sequence shown here is derived from an EMBL/GenBank/DDBJ whole genome shotgun (WGS) entry which is preliminary data.</text>
</comment>
<feature type="region of interest" description="Disordered" evidence="4">
    <location>
        <begin position="167"/>
        <end position="214"/>
    </location>
</feature>
<reference evidence="7" key="1">
    <citation type="journal article" date="2021" name="Sci. Adv.">
        <title>The American lobster genome reveals insights on longevity, neural, and immune adaptations.</title>
        <authorList>
            <person name="Polinski J.M."/>
            <person name="Zimin A.V."/>
            <person name="Clark K.F."/>
            <person name="Kohn A.B."/>
            <person name="Sadowski N."/>
            <person name="Timp W."/>
            <person name="Ptitsyn A."/>
            <person name="Khanna P."/>
            <person name="Romanova D.Y."/>
            <person name="Williams P."/>
            <person name="Greenwood S.J."/>
            <person name="Moroz L.L."/>
            <person name="Walt D.R."/>
            <person name="Bodnar A.G."/>
        </authorList>
    </citation>
    <scope>NUCLEOTIDE SEQUENCE</scope>
    <source>
        <strain evidence="7">GMGI-L3</strain>
    </source>
</reference>
<dbReference type="PANTHER" id="PTHR11309">
    <property type="entry name" value="FRIZZLED"/>
    <property type="match status" value="1"/>
</dbReference>
<dbReference type="InterPro" id="IPR020067">
    <property type="entry name" value="Frizzled_dom"/>
</dbReference>
<dbReference type="EMBL" id="JAHLQT010014894">
    <property type="protein sequence ID" value="KAG7170041.1"/>
    <property type="molecule type" value="Genomic_DNA"/>
</dbReference>
<dbReference type="InterPro" id="IPR015526">
    <property type="entry name" value="Frizzled/SFRP"/>
</dbReference>
<evidence type="ECO:0000256" key="4">
    <source>
        <dbReference type="SAM" id="MobiDB-lite"/>
    </source>
</evidence>
<dbReference type="GO" id="GO:0017147">
    <property type="term" value="F:Wnt-protein binding"/>
    <property type="evidence" value="ECO:0007669"/>
    <property type="project" value="TreeGrafter"/>
</dbReference>
<dbReference type="CDD" id="cd07066">
    <property type="entry name" value="CRD_FZ"/>
    <property type="match status" value="1"/>
</dbReference>
<evidence type="ECO:0000256" key="5">
    <source>
        <dbReference type="SAM" id="SignalP"/>
    </source>
</evidence>
<feature type="signal peptide" evidence="5">
    <location>
        <begin position="1"/>
        <end position="31"/>
    </location>
</feature>
<evidence type="ECO:0000256" key="3">
    <source>
        <dbReference type="PROSITE-ProRule" id="PRU00090"/>
    </source>
</evidence>
<name>A0A8J5K5U3_HOMAM</name>
<evidence type="ECO:0000256" key="2">
    <source>
        <dbReference type="ARBA" id="ARBA00023157"/>
    </source>
</evidence>
<feature type="disulfide bond" evidence="3">
    <location>
        <begin position="682"/>
        <end position="728"/>
    </location>
</feature>
<feature type="disulfide bond" evidence="3">
    <location>
        <begin position="674"/>
        <end position="735"/>
    </location>
</feature>
<feature type="disulfide bond" evidence="3">
    <location>
        <begin position="223"/>
        <end position="284"/>
    </location>
</feature>
<dbReference type="PROSITE" id="PS50038">
    <property type="entry name" value="FZ"/>
    <property type="match status" value="5"/>
</dbReference>
<protein>
    <submittedName>
        <fullName evidence="7">Frizzled-2-like</fullName>
    </submittedName>
</protein>
<comment type="caution">
    <text evidence="3">Lacks conserved residue(s) required for the propagation of feature annotation.</text>
</comment>
<dbReference type="Pfam" id="PF01392">
    <property type="entry name" value="Fz"/>
    <property type="match status" value="5"/>
</dbReference>
<dbReference type="PANTHER" id="PTHR11309:SF47">
    <property type="entry name" value="FRIZZLED"/>
    <property type="match status" value="1"/>
</dbReference>
<keyword evidence="1" id="KW-0217">Developmental protein</keyword>
<feature type="domain" description="FZ" evidence="6">
    <location>
        <begin position="369"/>
        <end position="482"/>
    </location>
</feature>
<keyword evidence="8" id="KW-1185">Reference proteome</keyword>
<feature type="disulfide bond" evidence="3">
    <location>
        <begin position="382"/>
        <end position="428"/>
    </location>
</feature>
<feature type="domain" description="FZ" evidence="6">
    <location>
        <begin position="218"/>
        <end position="336"/>
    </location>
</feature>
<feature type="disulfide bond" evidence="3">
    <location>
        <begin position="298"/>
        <end position="322"/>
    </location>
</feature>
<feature type="disulfide bond" evidence="3">
    <location>
        <begin position="592"/>
        <end position="616"/>
    </location>
</feature>
<dbReference type="GO" id="GO:0042813">
    <property type="term" value="F:Wnt receptor activity"/>
    <property type="evidence" value="ECO:0007669"/>
    <property type="project" value="TreeGrafter"/>
</dbReference>
<dbReference type="GO" id="GO:0005886">
    <property type="term" value="C:plasma membrane"/>
    <property type="evidence" value="ECO:0007669"/>
    <property type="project" value="TreeGrafter"/>
</dbReference>
<dbReference type="GO" id="GO:0060070">
    <property type="term" value="P:canonical Wnt signaling pathway"/>
    <property type="evidence" value="ECO:0007669"/>
    <property type="project" value="TreeGrafter"/>
</dbReference>
<feature type="disulfide bond" evidence="3">
    <location>
        <begin position="101"/>
        <end position="139"/>
    </location>
</feature>
<evidence type="ECO:0000313" key="8">
    <source>
        <dbReference type="Proteomes" id="UP000747542"/>
    </source>
</evidence>
<organism evidence="7 8">
    <name type="scientific">Homarus americanus</name>
    <name type="common">American lobster</name>
    <dbReference type="NCBI Taxonomy" id="6706"/>
    <lineage>
        <taxon>Eukaryota</taxon>
        <taxon>Metazoa</taxon>
        <taxon>Ecdysozoa</taxon>
        <taxon>Arthropoda</taxon>
        <taxon>Crustacea</taxon>
        <taxon>Multicrustacea</taxon>
        <taxon>Malacostraca</taxon>
        <taxon>Eumalacostraca</taxon>
        <taxon>Eucarida</taxon>
        <taxon>Decapoda</taxon>
        <taxon>Pleocyemata</taxon>
        <taxon>Astacidea</taxon>
        <taxon>Nephropoidea</taxon>
        <taxon>Nephropidae</taxon>
        <taxon>Homarus</taxon>
    </lineage>
</organism>
<gene>
    <name evidence="7" type="primary">Fzd2-L</name>
    <name evidence="7" type="ORF">Hamer_G012264</name>
</gene>
<feature type="chain" id="PRO_5035174493" evidence="5">
    <location>
        <begin position="32"/>
        <end position="788"/>
    </location>
</feature>
<feature type="disulfide bond" evidence="3">
    <location>
        <begin position="132"/>
        <end position="156"/>
    </location>
</feature>
<evidence type="ECO:0000256" key="1">
    <source>
        <dbReference type="ARBA" id="ARBA00022473"/>
    </source>
</evidence>
<feature type="disulfide bond" evidence="3">
    <location>
        <begin position="749"/>
        <end position="773"/>
    </location>
</feature>
<dbReference type="OrthoDB" id="10053709at2759"/>
<keyword evidence="5" id="KW-0732">Signal</keyword>
<feature type="disulfide bond" evidence="3">
    <location>
        <begin position="231"/>
        <end position="277"/>
    </location>
</feature>
<dbReference type="SMART" id="SM00063">
    <property type="entry name" value="FRI"/>
    <property type="match status" value="5"/>
</dbReference>
<sequence length="788" mass="87590">MPRRGGPTLGRALSSSLWWASLLLLDMGCIAAPDWDIWRVITQPTAPDASHCEPITIPLCKTDQIPYNTTTTMPHSLRRHDTQEEAGMEVHQFFPLVEIQCSPDLNLFLCSVYVPPCPVTPGNIVPPCRSLCLSAKAGCDTLMSIYGFQWPQFLSCDKFPDGSEDMCIGNGSSTAEPQDSLLTSNDTDVTGSSTQSQQNHTVIHNENKQRERESVNQTQQDQCENIRLPLCSDLPYTSTRLPNLLHHRTQEEATSMMHLLRVAIMTQCSPDLRLLVCAIIVPPCTHQQEERLPCRELCFSVNSGCAELMQMFGIQWPSTLDCNMLPSGHHERCIGANITDFSVVTEATANPEQFVIYEGESISTTELQPVPNKCERITIPTCQDLQYNDTIMPNAFNHSSQEEAQLELDQFLPLIESKCSTNLQLFLCRLFVPVCTPMETSLLPCRNLCLSVEAECGSAFYAHGSAQPVKCEDLDDELCLGSFESLAGELVPSTPMSVSPRSTTPLVIHQHVPEGGRCEYTTSNFCVDLYNTTIVPNLLEHISQEDAALEMHSFMPLTQIKCSSDILAFLCSVYIPPCTSLEQPVPPCRSFCYSAMDGCIDALNSFGFQWPEFLNCDRFPIDDGNEVCIDASLLQQSLNSDLDAVDDSTPLTTEQNTTPPPTVNTGLQISSKRCEDITAFHCLDIPYNSTLMPNLLNHMTQDVANMQLSRFYPLVKAQCSPNLQLFLCMVYIPVCTIIEKPIPPCRDLCLSARMGCEGLMIKFGFQWPADLACDHFPEDPSVELCVSY</sequence>
<dbReference type="Proteomes" id="UP000747542">
    <property type="component" value="Unassembled WGS sequence"/>
</dbReference>
<feature type="disulfide bond" evidence="3">
    <location>
        <begin position="374"/>
        <end position="435"/>
    </location>
</feature>
<evidence type="ECO:0000313" key="7">
    <source>
        <dbReference type="EMBL" id="KAG7170041.1"/>
    </source>
</evidence>
<dbReference type="GO" id="GO:0035567">
    <property type="term" value="P:non-canonical Wnt signaling pathway"/>
    <property type="evidence" value="ECO:0007669"/>
    <property type="project" value="TreeGrafter"/>
</dbReference>
<feature type="domain" description="FZ" evidence="6">
    <location>
        <begin position="669"/>
        <end position="788"/>
    </location>
</feature>
<feature type="compositionally biased region" description="Polar residues" evidence="4">
    <location>
        <begin position="170"/>
        <end position="202"/>
    </location>
</feature>
<dbReference type="AlphaFoldDB" id="A0A8J5K5U3"/>
<proteinExistence type="predicted"/>